<accession>A0A0F9CI17</accession>
<name>A0A0F9CI17_9ZZZZ</name>
<evidence type="ECO:0008006" key="2">
    <source>
        <dbReference type="Google" id="ProtNLM"/>
    </source>
</evidence>
<evidence type="ECO:0000313" key="1">
    <source>
        <dbReference type="EMBL" id="KKL05331.1"/>
    </source>
</evidence>
<protein>
    <recommendedName>
        <fullName evidence="2">Large polyvalent protein associated domain-containing protein</fullName>
    </recommendedName>
</protein>
<reference evidence="1" key="1">
    <citation type="journal article" date="2015" name="Nature">
        <title>Complex archaea that bridge the gap between prokaryotes and eukaryotes.</title>
        <authorList>
            <person name="Spang A."/>
            <person name="Saw J.H."/>
            <person name="Jorgensen S.L."/>
            <person name="Zaremba-Niedzwiedzka K."/>
            <person name="Martijn J."/>
            <person name="Lind A.E."/>
            <person name="van Eijk R."/>
            <person name="Schleper C."/>
            <person name="Guy L."/>
            <person name="Ettema T.J."/>
        </authorList>
    </citation>
    <scope>NUCLEOTIDE SEQUENCE</scope>
</reference>
<organism evidence="1">
    <name type="scientific">marine sediment metagenome</name>
    <dbReference type="NCBI Taxonomy" id="412755"/>
    <lineage>
        <taxon>unclassified sequences</taxon>
        <taxon>metagenomes</taxon>
        <taxon>ecological metagenomes</taxon>
    </lineage>
</organism>
<proteinExistence type="predicted"/>
<dbReference type="EMBL" id="LAZR01044165">
    <property type="protein sequence ID" value="KKL05331.1"/>
    <property type="molecule type" value="Genomic_DNA"/>
</dbReference>
<comment type="caution">
    <text evidence="1">The sequence shown here is derived from an EMBL/GenBank/DDBJ whole genome shotgun (WGS) entry which is preliminary data.</text>
</comment>
<gene>
    <name evidence="1" type="ORF">LCGC14_2607110</name>
</gene>
<sequence>IQAWSQVAIGKASPLAGIPVGAAGFGFEPGTGKFEMGGLSGTGRIVGAAPIPPLVEQAVWQERDELSLAIAGLGFNPYDTSSGVLLREEFANKFGSEELNWESPAHREMIEGDSRLNSLWDKSRAESREYGSEAAITSEEIRQEIADKEKDGPIVRMAEAILSGDPFAMINWPEARSEFLIWRAAKWDNKLTGREPRTEVGKLVSQLFALDPGGPEYTDSSGMTNWGRFTADQDAIKDQMSKADREAIENNEKFINPAAEKADKQFRTAQDKLRPFWDLEDEVWGKLRKAHDILRPYNSLEEFKKARAEELEKQGVPQDELQWRLGRVPAIAEVERIIGQQRISYRLQNPEVDALLVKWYGNTPVRQHGGQAAKPPGAITRPGR</sequence>
<dbReference type="AlphaFoldDB" id="A0A0F9CI17"/>
<feature type="non-terminal residue" evidence="1">
    <location>
        <position position="1"/>
    </location>
</feature>